<comment type="caution">
    <text evidence="2">The sequence shown here is derived from an EMBL/GenBank/DDBJ whole genome shotgun (WGS) entry which is preliminary data.</text>
</comment>
<dbReference type="InterPro" id="IPR039374">
    <property type="entry name" value="SIP_fam"/>
</dbReference>
<accession>A0ABW3E7H1</accession>
<dbReference type="InterPro" id="IPR007037">
    <property type="entry name" value="SIP_rossman_dom"/>
</dbReference>
<dbReference type="PANTHER" id="PTHR30157">
    <property type="entry name" value="FERRIC REDUCTASE, NADPH-DEPENDENT"/>
    <property type="match status" value="1"/>
</dbReference>
<evidence type="ECO:0000313" key="2">
    <source>
        <dbReference type="EMBL" id="MFD0890828.1"/>
    </source>
</evidence>
<feature type="domain" description="SIP-like Rossmann fold" evidence="1">
    <location>
        <begin position="17"/>
        <end position="70"/>
    </location>
</feature>
<dbReference type="Pfam" id="PF04954">
    <property type="entry name" value="SIP"/>
    <property type="match status" value="1"/>
</dbReference>
<gene>
    <name evidence="2" type="ORF">ACFQ08_40305</name>
</gene>
<evidence type="ECO:0000313" key="3">
    <source>
        <dbReference type="Proteomes" id="UP001597024"/>
    </source>
</evidence>
<name>A0ABW3E7H1_9ACTN</name>
<protein>
    <submittedName>
        <fullName evidence="2">SIP domain-containing protein</fullName>
    </submittedName>
</protein>
<feature type="non-terminal residue" evidence="2">
    <location>
        <position position="1"/>
    </location>
</feature>
<dbReference type="EMBL" id="JBHTHX010002710">
    <property type="protein sequence ID" value="MFD0890828.1"/>
    <property type="molecule type" value="Genomic_DNA"/>
</dbReference>
<keyword evidence="3" id="KW-1185">Reference proteome</keyword>
<organism evidence="2 3">
    <name type="scientific">Streptosporangium algeriense</name>
    <dbReference type="NCBI Taxonomy" id="1682748"/>
    <lineage>
        <taxon>Bacteria</taxon>
        <taxon>Bacillati</taxon>
        <taxon>Actinomycetota</taxon>
        <taxon>Actinomycetes</taxon>
        <taxon>Streptosporangiales</taxon>
        <taxon>Streptosporangiaceae</taxon>
        <taxon>Streptosporangium</taxon>
    </lineage>
</organism>
<proteinExistence type="predicted"/>
<dbReference type="Gene3D" id="3.40.50.80">
    <property type="entry name" value="Nucleotide-binding domain of ferredoxin-NADP reductase (FNR) module"/>
    <property type="match status" value="1"/>
</dbReference>
<reference evidence="3" key="1">
    <citation type="journal article" date="2019" name="Int. J. Syst. Evol. Microbiol.">
        <title>The Global Catalogue of Microorganisms (GCM) 10K type strain sequencing project: providing services to taxonomists for standard genome sequencing and annotation.</title>
        <authorList>
            <consortium name="The Broad Institute Genomics Platform"/>
            <consortium name="The Broad Institute Genome Sequencing Center for Infectious Disease"/>
            <person name="Wu L."/>
            <person name="Ma J."/>
        </authorList>
    </citation>
    <scope>NUCLEOTIDE SEQUENCE [LARGE SCALE GENOMIC DNA]</scope>
    <source>
        <strain evidence="3">CCUG 62974</strain>
    </source>
</reference>
<dbReference type="PANTHER" id="PTHR30157:SF0">
    <property type="entry name" value="NADPH-DEPENDENT FERRIC-CHELATE REDUCTASE"/>
    <property type="match status" value="1"/>
</dbReference>
<sequence>PAPAAPQSLPEVDVDSEVLWEVPQEGRENSPVYAWLAGEAAAIRTLRRHLVAERGLDRRSVAFMGYWRMGHAETA</sequence>
<evidence type="ECO:0000259" key="1">
    <source>
        <dbReference type="Pfam" id="PF04954"/>
    </source>
</evidence>
<dbReference type="Proteomes" id="UP001597024">
    <property type="component" value="Unassembled WGS sequence"/>
</dbReference>
<dbReference type="InterPro" id="IPR039261">
    <property type="entry name" value="FNR_nucleotide-bd"/>
</dbReference>